<evidence type="ECO:0000313" key="3">
    <source>
        <dbReference type="Proteomes" id="UP000184499"/>
    </source>
</evidence>
<keyword evidence="3" id="KW-1185">Reference proteome</keyword>
<dbReference type="RefSeq" id="XP_067483056.1">
    <property type="nucleotide sequence ID" value="XM_067623878.1"/>
</dbReference>
<dbReference type="GeneID" id="93576366"/>
<dbReference type="Proteomes" id="UP000184499">
    <property type="component" value="Unassembled WGS sequence"/>
</dbReference>
<feature type="transmembrane region" description="Helical" evidence="1">
    <location>
        <begin position="27"/>
        <end position="56"/>
    </location>
</feature>
<gene>
    <name evidence="2" type="ORF">ASPBRDRAFT_38127</name>
</gene>
<keyword evidence="1" id="KW-0472">Membrane</keyword>
<evidence type="ECO:0000256" key="1">
    <source>
        <dbReference type="SAM" id="Phobius"/>
    </source>
</evidence>
<keyword evidence="1" id="KW-0812">Transmembrane</keyword>
<reference evidence="3" key="1">
    <citation type="journal article" date="2017" name="Genome Biol.">
        <title>Comparative genomics reveals high biological diversity and specific adaptations in the industrially and medically important fungal genus Aspergillus.</title>
        <authorList>
            <person name="de Vries R.P."/>
            <person name="Riley R."/>
            <person name="Wiebenga A."/>
            <person name="Aguilar-Osorio G."/>
            <person name="Amillis S."/>
            <person name="Uchima C.A."/>
            <person name="Anderluh G."/>
            <person name="Asadollahi M."/>
            <person name="Askin M."/>
            <person name="Barry K."/>
            <person name="Battaglia E."/>
            <person name="Bayram O."/>
            <person name="Benocci T."/>
            <person name="Braus-Stromeyer S.A."/>
            <person name="Caldana C."/>
            <person name="Canovas D."/>
            <person name="Cerqueira G.C."/>
            <person name="Chen F."/>
            <person name="Chen W."/>
            <person name="Choi C."/>
            <person name="Clum A."/>
            <person name="Dos Santos R.A."/>
            <person name="Damasio A.R."/>
            <person name="Diallinas G."/>
            <person name="Emri T."/>
            <person name="Fekete E."/>
            <person name="Flipphi M."/>
            <person name="Freyberg S."/>
            <person name="Gallo A."/>
            <person name="Gournas C."/>
            <person name="Habgood R."/>
            <person name="Hainaut M."/>
            <person name="Harispe M.L."/>
            <person name="Henrissat B."/>
            <person name="Hilden K.S."/>
            <person name="Hope R."/>
            <person name="Hossain A."/>
            <person name="Karabika E."/>
            <person name="Karaffa L."/>
            <person name="Karanyi Z."/>
            <person name="Krasevec N."/>
            <person name="Kuo A."/>
            <person name="Kusch H."/>
            <person name="LaButti K."/>
            <person name="Lagendijk E.L."/>
            <person name="Lapidus A."/>
            <person name="Levasseur A."/>
            <person name="Lindquist E."/>
            <person name="Lipzen A."/>
            <person name="Logrieco A.F."/>
            <person name="MacCabe A."/>
            <person name="Maekelae M.R."/>
            <person name="Malavazi I."/>
            <person name="Melin P."/>
            <person name="Meyer V."/>
            <person name="Mielnichuk N."/>
            <person name="Miskei M."/>
            <person name="Molnar A.P."/>
            <person name="Mule G."/>
            <person name="Ngan C.Y."/>
            <person name="Orejas M."/>
            <person name="Orosz E."/>
            <person name="Ouedraogo J.P."/>
            <person name="Overkamp K.M."/>
            <person name="Park H.-S."/>
            <person name="Perrone G."/>
            <person name="Piumi F."/>
            <person name="Punt P.J."/>
            <person name="Ram A.F."/>
            <person name="Ramon A."/>
            <person name="Rauscher S."/>
            <person name="Record E."/>
            <person name="Riano-Pachon D.M."/>
            <person name="Robert V."/>
            <person name="Roehrig J."/>
            <person name="Ruller R."/>
            <person name="Salamov A."/>
            <person name="Salih N.S."/>
            <person name="Samson R.A."/>
            <person name="Sandor E."/>
            <person name="Sanguinetti M."/>
            <person name="Schuetze T."/>
            <person name="Sepcic K."/>
            <person name="Shelest E."/>
            <person name="Sherlock G."/>
            <person name="Sophianopoulou V."/>
            <person name="Squina F.M."/>
            <person name="Sun H."/>
            <person name="Susca A."/>
            <person name="Todd R.B."/>
            <person name="Tsang A."/>
            <person name="Unkles S.E."/>
            <person name="van de Wiele N."/>
            <person name="van Rossen-Uffink D."/>
            <person name="Oliveira J.V."/>
            <person name="Vesth T.C."/>
            <person name="Visser J."/>
            <person name="Yu J.-H."/>
            <person name="Zhou M."/>
            <person name="Andersen M.R."/>
            <person name="Archer D.B."/>
            <person name="Baker S.E."/>
            <person name="Benoit I."/>
            <person name="Brakhage A.A."/>
            <person name="Braus G.H."/>
            <person name="Fischer R."/>
            <person name="Frisvad J.C."/>
            <person name="Goldman G.H."/>
            <person name="Houbraken J."/>
            <person name="Oakley B."/>
            <person name="Pocsi I."/>
            <person name="Scazzocchio C."/>
            <person name="Seiboth B."/>
            <person name="vanKuyk P.A."/>
            <person name="Wortman J."/>
            <person name="Dyer P.S."/>
            <person name="Grigoriev I.V."/>
        </authorList>
    </citation>
    <scope>NUCLEOTIDE SEQUENCE [LARGE SCALE GENOMIC DNA]</scope>
    <source>
        <strain evidence="3">CBS 101740 / IMI 381727 / IBT 21946</strain>
    </source>
</reference>
<accession>A0A1L9UW98</accession>
<organism evidence="2 3">
    <name type="scientific">Aspergillus brasiliensis (strain CBS 101740 / IMI 381727 / IBT 21946)</name>
    <dbReference type="NCBI Taxonomy" id="767769"/>
    <lineage>
        <taxon>Eukaryota</taxon>
        <taxon>Fungi</taxon>
        <taxon>Dikarya</taxon>
        <taxon>Ascomycota</taxon>
        <taxon>Pezizomycotina</taxon>
        <taxon>Eurotiomycetes</taxon>
        <taxon>Eurotiomycetidae</taxon>
        <taxon>Eurotiales</taxon>
        <taxon>Aspergillaceae</taxon>
        <taxon>Aspergillus</taxon>
        <taxon>Aspergillus subgen. Circumdati</taxon>
    </lineage>
</organism>
<dbReference type="EMBL" id="KV878680">
    <property type="protein sequence ID" value="OJJ75809.1"/>
    <property type="molecule type" value="Genomic_DNA"/>
</dbReference>
<dbReference type="AlphaFoldDB" id="A0A1L9UW98"/>
<evidence type="ECO:0000313" key="2">
    <source>
        <dbReference type="EMBL" id="OJJ75809.1"/>
    </source>
</evidence>
<keyword evidence="1" id="KW-1133">Transmembrane helix</keyword>
<sequence>MIVYDANVTQSNAVDSVMIYHRLLFHISLYLLLNIFFWRLICSLGLHAMFGVTYFITRSSGNINVQEFLVVGL</sequence>
<name>A0A1L9UW98_ASPBC</name>
<proteinExistence type="predicted"/>
<protein>
    <submittedName>
        <fullName evidence="2">Uncharacterized protein</fullName>
    </submittedName>
</protein>
<dbReference type="VEuPathDB" id="FungiDB:ASPBRDRAFT_38127"/>